<evidence type="ECO:0000313" key="6">
    <source>
        <dbReference type="Proteomes" id="UP000285740"/>
    </source>
</evidence>
<dbReference type="InterPro" id="IPR011608">
    <property type="entry name" value="PRD"/>
</dbReference>
<dbReference type="SMART" id="SM01061">
    <property type="entry name" value="CAT_RBD"/>
    <property type="match status" value="1"/>
</dbReference>
<dbReference type="Proteomes" id="UP000285740">
    <property type="component" value="Unassembled WGS sequence"/>
</dbReference>
<dbReference type="GeneID" id="66467252"/>
<dbReference type="PANTHER" id="PTHR30185:SF15">
    <property type="entry name" value="CRYPTIC BETA-GLUCOSIDE BGL OPERON ANTITERMINATOR"/>
    <property type="match status" value="1"/>
</dbReference>
<name>A0A413T678_9FIRM</name>
<feature type="domain" description="PRD" evidence="2">
    <location>
        <begin position="114"/>
        <end position="223"/>
    </location>
</feature>
<dbReference type="SUPFAM" id="SSF50151">
    <property type="entry name" value="SacY-like RNA-binding domain"/>
    <property type="match status" value="1"/>
</dbReference>
<evidence type="ECO:0000256" key="1">
    <source>
        <dbReference type="ARBA" id="ARBA00022737"/>
    </source>
</evidence>
<dbReference type="RefSeq" id="WP_118030548.1">
    <property type="nucleotide sequence ID" value="NZ_CABJDQ010000006.1"/>
</dbReference>
<dbReference type="Pfam" id="PF00874">
    <property type="entry name" value="PRD"/>
    <property type="match status" value="2"/>
</dbReference>
<organism evidence="3 6">
    <name type="scientific">Eubacterium ventriosum</name>
    <dbReference type="NCBI Taxonomy" id="39496"/>
    <lineage>
        <taxon>Bacteria</taxon>
        <taxon>Bacillati</taxon>
        <taxon>Bacillota</taxon>
        <taxon>Clostridia</taxon>
        <taxon>Eubacteriales</taxon>
        <taxon>Eubacteriaceae</taxon>
        <taxon>Eubacterium</taxon>
    </lineage>
</organism>
<dbReference type="InterPro" id="IPR036634">
    <property type="entry name" value="PRD_sf"/>
</dbReference>
<accession>A0A413T678</accession>
<evidence type="ECO:0000313" key="5">
    <source>
        <dbReference type="Proteomes" id="UP000283314"/>
    </source>
</evidence>
<keyword evidence="1" id="KW-0677">Repeat</keyword>
<gene>
    <name evidence="4" type="ORF">DW018_08350</name>
    <name evidence="3" type="ORF">DW918_07420</name>
</gene>
<comment type="caution">
    <text evidence="3">The sequence shown here is derived from an EMBL/GenBank/DDBJ whole genome shotgun (WGS) entry which is preliminary data.</text>
</comment>
<dbReference type="InterPro" id="IPR004341">
    <property type="entry name" value="CAT_RNA-bd_dom"/>
</dbReference>
<feature type="domain" description="PRD" evidence="2">
    <location>
        <begin position="1"/>
        <end position="111"/>
    </location>
</feature>
<dbReference type="GO" id="GO:0006355">
    <property type="term" value="P:regulation of DNA-templated transcription"/>
    <property type="evidence" value="ECO:0007669"/>
    <property type="project" value="InterPro"/>
</dbReference>
<dbReference type="Gene3D" id="1.10.1790.10">
    <property type="entry name" value="PRD domain"/>
    <property type="match status" value="2"/>
</dbReference>
<protein>
    <submittedName>
        <fullName evidence="3">PRD domain-containing protein</fullName>
    </submittedName>
</protein>
<dbReference type="PANTHER" id="PTHR30185">
    <property type="entry name" value="CRYPTIC BETA-GLUCOSIDE BGL OPERON ANTITERMINATOR"/>
    <property type="match status" value="1"/>
</dbReference>
<dbReference type="EMBL" id="QROT01000006">
    <property type="protein sequence ID" value="RHL44526.1"/>
    <property type="molecule type" value="Genomic_DNA"/>
</dbReference>
<dbReference type="InterPro" id="IPR036650">
    <property type="entry name" value="CAT_RNA-bd_dom_sf"/>
</dbReference>
<dbReference type="Proteomes" id="UP000283314">
    <property type="component" value="Unassembled WGS sequence"/>
</dbReference>
<dbReference type="SUPFAM" id="SSF63520">
    <property type="entry name" value="PTS-regulatory domain, PRD"/>
    <property type="match status" value="2"/>
</dbReference>
<dbReference type="Pfam" id="PF03123">
    <property type="entry name" value="CAT_RBD"/>
    <property type="match status" value="1"/>
</dbReference>
<evidence type="ECO:0000313" key="3">
    <source>
        <dbReference type="EMBL" id="RHA79842.1"/>
    </source>
</evidence>
<dbReference type="AlphaFoldDB" id="A0A413T678"/>
<evidence type="ECO:0000259" key="2">
    <source>
        <dbReference type="PROSITE" id="PS51372"/>
    </source>
</evidence>
<dbReference type="GO" id="GO:0003723">
    <property type="term" value="F:RNA binding"/>
    <property type="evidence" value="ECO:0007669"/>
    <property type="project" value="InterPro"/>
</dbReference>
<sequence length="223" mass="25762">MNVVKKINNNVAICVDGNGNELIAFGKGIGFPNAILTMADHIEFALERKKNNIKVSMPLVYEVKQKYPQELKYGKYILKQIYKTFNVKLDADEAVGIALNLVNSQIESKDTAGKTISYEKQVIKEVTDIIERELQFNIDKDSFNYTRFATHLQYLLHRLNDNQCIDSDNQAMYDKAEEEYKDIADCVDIINEYLDKNFNCTLTDEERLYLILHINRVYAKEGL</sequence>
<evidence type="ECO:0000313" key="4">
    <source>
        <dbReference type="EMBL" id="RHL44526.1"/>
    </source>
</evidence>
<dbReference type="InterPro" id="IPR050661">
    <property type="entry name" value="BglG_antiterminators"/>
</dbReference>
<proteinExistence type="predicted"/>
<reference evidence="5 6" key="1">
    <citation type="submission" date="2018-08" db="EMBL/GenBank/DDBJ databases">
        <title>A genome reference for cultivated species of the human gut microbiota.</title>
        <authorList>
            <person name="Zou Y."/>
            <person name="Xue W."/>
            <person name="Luo G."/>
        </authorList>
    </citation>
    <scope>NUCLEOTIDE SEQUENCE [LARGE SCALE GENOMIC DNA]</scope>
    <source>
        <strain evidence="4 5">AF37-4</strain>
        <strain evidence="3 6">AM42-30</strain>
    </source>
</reference>
<dbReference type="PROSITE" id="PS51372">
    <property type="entry name" value="PRD_2"/>
    <property type="match status" value="2"/>
</dbReference>
<dbReference type="EMBL" id="QSFV01000022">
    <property type="protein sequence ID" value="RHA79842.1"/>
    <property type="molecule type" value="Genomic_DNA"/>
</dbReference>